<accession>A0A370HYY5</accession>
<gene>
    <name evidence="1" type="ORF">DFR76_10914</name>
</gene>
<dbReference type="STRING" id="1210086.GCA_001613105_03697"/>
<reference evidence="1 2" key="1">
    <citation type="submission" date="2018-07" db="EMBL/GenBank/DDBJ databases">
        <title>Genomic Encyclopedia of Type Strains, Phase IV (KMG-IV): sequencing the most valuable type-strain genomes for metagenomic binning, comparative biology and taxonomic classification.</title>
        <authorList>
            <person name="Goeker M."/>
        </authorList>
    </citation>
    <scope>NUCLEOTIDE SEQUENCE [LARGE SCALE GENOMIC DNA]</scope>
    <source>
        <strain evidence="1 2">DSM 44290</strain>
    </source>
</reference>
<dbReference type="EMBL" id="QQBC01000009">
    <property type="protein sequence ID" value="RDI63679.1"/>
    <property type="molecule type" value="Genomic_DNA"/>
</dbReference>
<dbReference type="AlphaFoldDB" id="A0A370HYY5"/>
<protein>
    <submittedName>
        <fullName evidence="1">Uncharacterized protein</fullName>
    </submittedName>
</protein>
<organism evidence="1 2">
    <name type="scientific">Nocardia pseudobrasiliensis</name>
    <dbReference type="NCBI Taxonomy" id="45979"/>
    <lineage>
        <taxon>Bacteria</taxon>
        <taxon>Bacillati</taxon>
        <taxon>Actinomycetota</taxon>
        <taxon>Actinomycetes</taxon>
        <taxon>Mycobacteriales</taxon>
        <taxon>Nocardiaceae</taxon>
        <taxon>Nocardia</taxon>
    </lineage>
</organism>
<keyword evidence="2" id="KW-1185">Reference proteome</keyword>
<dbReference type="Proteomes" id="UP000254869">
    <property type="component" value="Unassembled WGS sequence"/>
</dbReference>
<name>A0A370HYY5_9NOCA</name>
<proteinExistence type="predicted"/>
<comment type="caution">
    <text evidence="1">The sequence shown here is derived from an EMBL/GenBank/DDBJ whole genome shotgun (WGS) entry which is preliminary data.</text>
</comment>
<sequence>MRGVAMEKENDDLVLEIVDEFDFDRGVTGSPRQDTGH</sequence>
<evidence type="ECO:0000313" key="2">
    <source>
        <dbReference type="Proteomes" id="UP000254869"/>
    </source>
</evidence>
<evidence type="ECO:0000313" key="1">
    <source>
        <dbReference type="EMBL" id="RDI63679.1"/>
    </source>
</evidence>